<evidence type="ECO:0000313" key="2">
    <source>
        <dbReference type="EMBL" id="EAT14215.1"/>
    </source>
</evidence>
<comment type="caution">
    <text evidence="2">The sequence shown here is derived from an EMBL/GenBank/DDBJ whole genome shotgun (WGS) entry which is preliminary data.</text>
</comment>
<keyword evidence="3" id="KW-1185">Reference proteome</keyword>
<dbReference type="EMBL" id="AAEW02000042">
    <property type="protein sequence ID" value="EAT14215.1"/>
    <property type="molecule type" value="Genomic_DNA"/>
</dbReference>
<proteinExistence type="predicted"/>
<dbReference type="Pfam" id="PF14321">
    <property type="entry name" value="DUF4382"/>
    <property type="match status" value="1"/>
</dbReference>
<dbReference type="RefSeq" id="WP_006003268.1">
    <property type="nucleotide sequence ID" value="NZ_AAEW02000042.1"/>
</dbReference>
<organism evidence="2 3">
    <name type="scientific">Desulfuromonas acetoxidans (strain DSM 684 / 11070)</name>
    <dbReference type="NCBI Taxonomy" id="281689"/>
    <lineage>
        <taxon>Bacteria</taxon>
        <taxon>Pseudomonadati</taxon>
        <taxon>Thermodesulfobacteriota</taxon>
        <taxon>Desulfuromonadia</taxon>
        <taxon>Desulfuromonadales</taxon>
        <taxon>Desulfuromonadaceae</taxon>
        <taxon>Desulfuromonas</taxon>
    </lineage>
</organism>
<gene>
    <name evidence="2" type="ORF">Dace_0062</name>
</gene>
<accession>Q1JVE3</accession>
<name>Q1JVE3_DESA6</name>
<dbReference type="Proteomes" id="UP000005695">
    <property type="component" value="Unassembled WGS sequence"/>
</dbReference>
<feature type="domain" description="DUF4382" evidence="1">
    <location>
        <begin position="41"/>
        <end position="180"/>
    </location>
</feature>
<protein>
    <recommendedName>
        <fullName evidence="1">DUF4382 domain-containing protein</fullName>
    </recommendedName>
</protein>
<dbReference type="PROSITE" id="PS51257">
    <property type="entry name" value="PROKAR_LIPOPROTEIN"/>
    <property type="match status" value="1"/>
</dbReference>
<dbReference type="AlphaFoldDB" id="Q1JVE3"/>
<reference evidence="2" key="1">
    <citation type="submission" date="2006-05" db="EMBL/GenBank/DDBJ databases">
        <title>Annotation of the draft genome assembly of Desulfuromonas acetoxidans DSM 684.</title>
        <authorList>
            <consortium name="US DOE Joint Genome Institute (JGI-ORNL)"/>
            <person name="Larimer F."/>
            <person name="Land M."/>
            <person name="Hauser L."/>
        </authorList>
    </citation>
    <scope>NUCLEOTIDE SEQUENCE [LARGE SCALE GENOMIC DNA]</scope>
    <source>
        <strain evidence="2">DSM 684</strain>
    </source>
</reference>
<dbReference type="InterPro" id="IPR025491">
    <property type="entry name" value="DUF4382"/>
</dbReference>
<evidence type="ECO:0000259" key="1">
    <source>
        <dbReference type="Pfam" id="PF14321"/>
    </source>
</evidence>
<dbReference type="OrthoDB" id="894263at2"/>
<sequence length="447" mass="46798">MKQLRSWWLLTIMLLAATAGLVACGGGGGSSSSSSTGGTTTGSVAILVTDAPSDDFAAIEVTVTAVSLIDDEETLVEVWSSDTGKTIDLLSLETESELFTLATGVPVGWYDKIRLTIDGVELVDELGDRTAVNLPASGKIDLNPRGRFYVSADETLSVQLDIDANKSIHLVNANHYVLRPVVFVDILTAADAGRLVRLPGTVLSVDTANNQFVLQEIGMSSQVDGDETEESGVLVSLGDSGVIFGPEGLPMTLADLAPETAVVAVGFFAEGADDAEPQFDAVVVEVGDYVKVRGALTAVPGADGTTLSLLSDDDVPTEVSLNEATAFYDCFGELISRNDLIVGQRVAVDAVVVGDDLMAALVISCPDDTDSLSGTLGDVAEASLLISGDSEQCAEEADTVTYYLLGEDTLTETERAVLQVGDSVLLFGTSPEVEGDCFVYSKLFILE</sequence>
<evidence type="ECO:0000313" key="3">
    <source>
        <dbReference type="Proteomes" id="UP000005695"/>
    </source>
</evidence>
<reference evidence="2" key="2">
    <citation type="submission" date="2006-05" db="EMBL/GenBank/DDBJ databases">
        <title>Sequencing of the draft genome and assembly of Desulfuromonas acetoxidans DSM 684.</title>
        <authorList>
            <consortium name="US DOE Joint Genome Institute (JGI-PGF)"/>
            <person name="Copeland A."/>
            <person name="Lucas S."/>
            <person name="Lapidus A."/>
            <person name="Barry K."/>
            <person name="Detter J.C."/>
            <person name="Glavina del Rio T."/>
            <person name="Hammon N."/>
            <person name="Israni S."/>
            <person name="Dalin E."/>
            <person name="Tice H."/>
            <person name="Bruce D."/>
            <person name="Pitluck S."/>
            <person name="Richardson P."/>
        </authorList>
    </citation>
    <scope>NUCLEOTIDE SEQUENCE [LARGE SCALE GENOMIC DNA]</scope>
    <source>
        <strain evidence="2">DSM 684</strain>
    </source>
</reference>